<protein>
    <submittedName>
        <fullName evidence="1">Uncharacterized protein</fullName>
    </submittedName>
</protein>
<organism evidence="1">
    <name type="scientific">Tanacetum cinerariifolium</name>
    <name type="common">Dalmatian daisy</name>
    <name type="synonym">Chrysanthemum cinerariifolium</name>
    <dbReference type="NCBI Taxonomy" id="118510"/>
    <lineage>
        <taxon>Eukaryota</taxon>
        <taxon>Viridiplantae</taxon>
        <taxon>Streptophyta</taxon>
        <taxon>Embryophyta</taxon>
        <taxon>Tracheophyta</taxon>
        <taxon>Spermatophyta</taxon>
        <taxon>Magnoliopsida</taxon>
        <taxon>eudicotyledons</taxon>
        <taxon>Gunneridae</taxon>
        <taxon>Pentapetalae</taxon>
        <taxon>asterids</taxon>
        <taxon>campanulids</taxon>
        <taxon>Asterales</taxon>
        <taxon>Asteraceae</taxon>
        <taxon>Asteroideae</taxon>
        <taxon>Anthemideae</taxon>
        <taxon>Anthemidinae</taxon>
        <taxon>Tanacetum</taxon>
    </lineage>
</organism>
<accession>A0A6L2KHL9</accession>
<evidence type="ECO:0000313" key="1">
    <source>
        <dbReference type="EMBL" id="GEU48981.1"/>
    </source>
</evidence>
<comment type="caution">
    <text evidence="1">The sequence shown here is derived from an EMBL/GenBank/DDBJ whole genome shotgun (WGS) entry which is preliminary data.</text>
</comment>
<gene>
    <name evidence="1" type="ORF">Tci_020959</name>
</gene>
<dbReference type="AlphaFoldDB" id="A0A6L2KHL9"/>
<name>A0A6L2KHL9_TANCI</name>
<sequence>MGVGHVLLSPLGLGYEATSLARYVQESNAILSNASYVIFVASCAVKDGCSQEKVEGCTSEWSRCYTDYKLTKKQLKQYGGQIVRFIENAPPQVDTSNQQGPCVIEKEDPLKQVEEV</sequence>
<proteinExistence type="predicted"/>
<dbReference type="EMBL" id="BKCJ010002500">
    <property type="protein sequence ID" value="GEU48981.1"/>
    <property type="molecule type" value="Genomic_DNA"/>
</dbReference>
<reference evidence="1" key="1">
    <citation type="journal article" date="2019" name="Sci. Rep.">
        <title>Draft genome of Tanacetum cinerariifolium, the natural source of mosquito coil.</title>
        <authorList>
            <person name="Yamashiro T."/>
            <person name="Shiraishi A."/>
            <person name="Satake H."/>
            <person name="Nakayama K."/>
        </authorList>
    </citation>
    <scope>NUCLEOTIDE SEQUENCE</scope>
</reference>